<name>A0A540R9R7_9CORY</name>
<evidence type="ECO:0000313" key="2">
    <source>
        <dbReference type="Proteomes" id="UP000318080"/>
    </source>
</evidence>
<dbReference type="RefSeq" id="WP_141628563.1">
    <property type="nucleotide sequence ID" value="NZ_VHIR01000002.1"/>
</dbReference>
<protein>
    <submittedName>
        <fullName evidence="1">DUF2993 domain-containing protein</fullName>
    </submittedName>
</protein>
<accession>A0A540R9R7</accession>
<organism evidence="1 2">
    <name type="scientific">Corynebacterium phoceense</name>
    <dbReference type="NCBI Taxonomy" id="1686286"/>
    <lineage>
        <taxon>Bacteria</taxon>
        <taxon>Bacillati</taxon>
        <taxon>Actinomycetota</taxon>
        <taxon>Actinomycetes</taxon>
        <taxon>Mycobacteriales</taxon>
        <taxon>Corynebacteriaceae</taxon>
        <taxon>Corynebacterium</taxon>
    </lineage>
</organism>
<evidence type="ECO:0000313" key="1">
    <source>
        <dbReference type="EMBL" id="TQE44482.1"/>
    </source>
</evidence>
<comment type="caution">
    <text evidence="1">The sequence shown here is derived from an EMBL/GenBank/DDBJ whole genome shotgun (WGS) entry which is preliminary data.</text>
</comment>
<dbReference type="AlphaFoldDB" id="A0A540R9R7"/>
<dbReference type="EMBL" id="VHIR01000002">
    <property type="protein sequence ID" value="TQE44482.1"/>
    <property type="molecule type" value="Genomic_DNA"/>
</dbReference>
<dbReference type="Proteomes" id="UP000318080">
    <property type="component" value="Unassembled WGS sequence"/>
</dbReference>
<gene>
    <name evidence="1" type="ORF">EJK80_02600</name>
</gene>
<dbReference type="InterPro" id="IPR021373">
    <property type="entry name" value="DUF2993"/>
</dbReference>
<proteinExistence type="predicted"/>
<sequence>MKALKAAGVAVGCVGALWLADSAVAMHAEHAVSERVEELTRLETPPDVYIGGLPYVAAAVTGTVPLLEVRSSDVEVPQLGMVNAQTTLRDVRITPQQVWTGDYDGAVASTLSRSLSLDGVALGRLLGMTDLNINNPNNISPSGGNSAEAELTGTIPGDELPTTVQVELRLEGPMFYMRPIDAPEGHVHDAFYLELDTRRLPLPAQATKVSLRGGTINVEVQRRNVELHLDLLSPLEIDGDYDKDGKQITS</sequence>
<dbReference type="STRING" id="1686286.GCA_900092335_00344"/>
<reference evidence="1 2" key="1">
    <citation type="submission" date="2019-06" db="EMBL/GenBank/DDBJ databases">
        <title>Draft genome of C. phoceense Strain 272.</title>
        <authorList>
            <person name="Pacheco L.G.C."/>
            <person name="Barberis C.M."/>
            <person name="Almuzara M.N."/>
            <person name="Traglia G.M."/>
            <person name="Santos C.S."/>
            <person name="Rocha D.J.P.G."/>
            <person name="Aguiar E.R.G.R."/>
            <person name="Vay C.A."/>
        </authorList>
    </citation>
    <scope>NUCLEOTIDE SEQUENCE [LARGE SCALE GENOMIC DNA]</scope>
    <source>
        <strain evidence="1 2">272</strain>
    </source>
</reference>
<dbReference type="Pfam" id="PF11209">
    <property type="entry name" value="LmeA"/>
    <property type="match status" value="1"/>
</dbReference>
<keyword evidence="2" id="KW-1185">Reference proteome</keyword>